<gene>
    <name evidence="1" type="ORF">NPIL_209521</name>
</gene>
<comment type="caution">
    <text evidence="1">The sequence shown here is derived from an EMBL/GenBank/DDBJ whole genome shotgun (WGS) entry which is preliminary data.</text>
</comment>
<sequence>MRLKLLIVVRKLKRISCDLIMRITISYDLKITCRVVTPAEVATSTQFLIRSAAVFRAEAFVKILIQIAVQLGNSFHSEKF</sequence>
<dbReference type="EMBL" id="BMAW01121776">
    <property type="protein sequence ID" value="GFT95577.1"/>
    <property type="molecule type" value="Genomic_DNA"/>
</dbReference>
<accession>A0A8X6Q2F7</accession>
<name>A0A8X6Q2F7_NEPPI</name>
<organism evidence="1 2">
    <name type="scientific">Nephila pilipes</name>
    <name type="common">Giant wood spider</name>
    <name type="synonym">Nephila maculata</name>
    <dbReference type="NCBI Taxonomy" id="299642"/>
    <lineage>
        <taxon>Eukaryota</taxon>
        <taxon>Metazoa</taxon>
        <taxon>Ecdysozoa</taxon>
        <taxon>Arthropoda</taxon>
        <taxon>Chelicerata</taxon>
        <taxon>Arachnida</taxon>
        <taxon>Araneae</taxon>
        <taxon>Araneomorphae</taxon>
        <taxon>Entelegynae</taxon>
        <taxon>Araneoidea</taxon>
        <taxon>Nephilidae</taxon>
        <taxon>Nephila</taxon>
    </lineage>
</organism>
<proteinExistence type="predicted"/>
<dbReference type="AlphaFoldDB" id="A0A8X6Q2F7"/>
<reference evidence="1" key="1">
    <citation type="submission" date="2020-08" db="EMBL/GenBank/DDBJ databases">
        <title>Multicomponent nature underlies the extraordinary mechanical properties of spider dragline silk.</title>
        <authorList>
            <person name="Kono N."/>
            <person name="Nakamura H."/>
            <person name="Mori M."/>
            <person name="Yoshida Y."/>
            <person name="Ohtoshi R."/>
            <person name="Malay A.D."/>
            <person name="Moran D.A.P."/>
            <person name="Tomita M."/>
            <person name="Numata K."/>
            <person name="Arakawa K."/>
        </authorList>
    </citation>
    <scope>NUCLEOTIDE SEQUENCE</scope>
</reference>
<keyword evidence="2" id="KW-1185">Reference proteome</keyword>
<evidence type="ECO:0000313" key="2">
    <source>
        <dbReference type="Proteomes" id="UP000887013"/>
    </source>
</evidence>
<evidence type="ECO:0000313" key="1">
    <source>
        <dbReference type="EMBL" id="GFT95577.1"/>
    </source>
</evidence>
<dbReference type="Proteomes" id="UP000887013">
    <property type="component" value="Unassembled WGS sequence"/>
</dbReference>
<protein>
    <submittedName>
        <fullName evidence="1">Uncharacterized protein</fullName>
    </submittedName>
</protein>